<dbReference type="EMBL" id="JANCYW010000001">
    <property type="protein sequence ID" value="KAK4534100.1"/>
    <property type="molecule type" value="Genomic_DNA"/>
</dbReference>
<evidence type="ECO:0000313" key="4">
    <source>
        <dbReference type="Proteomes" id="UP001301350"/>
    </source>
</evidence>
<dbReference type="Gene3D" id="3.30.310.50">
    <property type="entry name" value="Alpha-D-phosphohexomutase, C-terminal domain"/>
    <property type="match status" value="1"/>
</dbReference>
<comment type="similarity">
    <text evidence="1">Belongs to the CTAG/PCC1 family.</text>
</comment>
<dbReference type="PANTHER" id="PTHR31283">
    <property type="entry name" value="EKC/KEOPS COMPLEX SUBUNIT PCC1 FAMILY MEMBER"/>
    <property type="match status" value="1"/>
</dbReference>
<dbReference type="GO" id="GO:0000408">
    <property type="term" value="C:EKC/KEOPS complex"/>
    <property type="evidence" value="ECO:0007669"/>
    <property type="project" value="TreeGrafter"/>
</dbReference>
<feature type="region of interest" description="Disordered" evidence="2">
    <location>
        <begin position="43"/>
        <end position="92"/>
    </location>
</feature>
<name>A0AAV9IPS7_CYACA</name>
<dbReference type="Pfam" id="PF09341">
    <property type="entry name" value="Pcc1"/>
    <property type="match status" value="1"/>
</dbReference>
<feature type="compositionally biased region" description="Polar residues" evidence="2">
    <location>
        <begin position="77"/>
        <end position="88"/>
    </location>
</feature>
<evidence type="ECO:0000256" key="2">
    <source>
        <dbReference type="SAM" id="MobiDB-lite"/>
    </source>
</evidence>
<dbReference type="GO" id="GO:0070525">
    <property type="term" value="P:tRNA threonylcarbamoyladenosine metabolic process"/>
    <property type="evidence" value="ECO:0007669"/>
    <property type="project" value="TreeGrafter"/>
</dbReference>
<dbReference type="AlphaFoldDB" id="A0AAV9IPS7"/>
<feature type="compositionally biased region" description="Low complexity" evidence="2">
    <location>
        <begin position="43"/>
        <end position="69"/>
    </location>
</feature>
<proteinExistence type="inferred from homology"/>
<evidence type="ECO:0008006" key="5">
    <source>
        <dbReference type="Google" id="ProtNLM"/>
    </source>
</evidence>
<keyword evidence="4" id="KW-1185">Reference proteome</keyword>
<dbReference type="Proteomes" id="UP001301350">
    <property type="component" value="Unassembled WGS sequence"/>
</dbReference>
<comment type="caution">
    <text evidence="3">The sequence shown here is derived from an EMBL/GenBank/DDBJ whole genome shotgun (WGS) entry which is preliminary data.</text>
</comment>
<dbReference type="InterPro" id="IPR015419">
    <property type="entry name" value="CTAG/Pcc1"/>
</dbReference>
<gene>
    <name evidence="3" type="ORF">CDCA_CDCA01G0125</name>
</gene>
<dbReference type="PANTHER" id="PTHR31283:SF5">
    <property type="entry name" value="EKC_KEOPS COMPLEX SUBUNIT LAGE3"/>
    <property type="match status" value="1"/>
</dbReference>
<organism evidence="3 4">
    <name type="scientific">Cyanidium caldarium</name>
    <name type="common">Red alga</name>
    <dbReference type="NCBI Taxonomy" id="2771"/>
    <lineage>
        <taxon>Eukaryota</taxon>
        <taxon>Rhodophyta</taxon>
        <taxon>Bangiophyceae</taxon>
        <taxon>Cyanidiales</taxon>
        <taxon>Cyanidiaceae</taxon>
        <taxon>Cyanidium</taxon>
    </lineage>
</organism>
<sequence length="182" mass="18952">MAHASASGGRGDRRGVHFSGRFDVSVGTSFDTSTTAEARAGQAFASASACPTTTATTTSTGPGATTTPADAEARTTAPVNASSKSDGTTDAGPNASYSAEYLLVVRFATERHARIALRPLEVDPELRPDTVQRTLQVHGRELQCRLVSGNMRALRTSIAAFYDFLGVTVDVLAAFADQAPAD</sequence>
<evidence type="ECO:0000256" key="1">
    <source>
        <dbReference type="ARBA" id="ARBA00007073"/>
    </source>
</evidence>
<protein>
    <recommendedName>
        <fullName evidence="5">Transcription factor Pcc1</fullName>
    </recommendedName>
</protein>
<accession>A0AAV9IPS7</accession>
<reference evidence="3 4" key="1">
    <citation type="submission" date="2022-07" db="EMBL/GenBank/DDBJ databases">
        <title>Genome-wide signatures of adaptation to extreme environments.</title>
        <authorList>
            <person name="Cho C.H."/>
            <person name="Yoon H.S."/>
        </authorList>
    </citation>
    <scope>NUCLEOTIDE SEQUENCE [LARGE SCALE GENOMIC DNA]</scope>
    <source>
        <strain evidence="3 4">DBV 063 E5</strain>
    </source>
</reference>
<evidence type="ECO:0000313" key="3">
    <source>
        <dbReference type="EMBL" id="KAK4534100.1"/>
    </source>
</evidence>